<evidence type="ECO:0000313" key="2">
    <source>
        <dbReference type="Proteomes" id="UP001153678"/>
    </source>
</evidence>
<dbReference type="SUPFAM" id="SSF52058">
    <property type="entry name" value="L domain-like"/>
    <property type="match status" value="1"/>
</dbReference>
<dbReference type="EMBL" id="CAMKVN010024664">
    <property type="protein sequence ID" value="CAI2200551.1"/>
    <property type="molecule type" value="Genomic_DNA"/>
</dbReference>
<name>A0A9W4X7J5_9GLOM</name>
<gene>
    <name evidence="1" type="ORF">FWILDA_LOCUS19626</name>
</gene>
<keyword evidence="2" id="KW-1185">Reference proteome</keyword>
<protein>
    <submittedName>
        <fullName evidence="1">16148_t:CDS:1</fullName>
    </submittedName>
</protein>
<proteinExistence type="predicted"/>
<dbReference type="Proteomes" id="UP001153678">
    <property type="component" value="Unassembled WGS sequence"/>
</dbReference>
<evidence type="ECO:0000313" key="1">
    <source>
        <dbReference type="EMBL" id="CAI2200551.1"/>
    </source>
</evidence>
<feature type="non-terminal residue" evidence="1">
    <location>
        <position position="1"/>
    </location>
</feature>
<comment type="caution">
    <text evidence="1">The sequence shown here is derived from an EMBL/GenBank/DDBJ whole genome shotgun (WGS) entry which is preliminary data.</text>
</comment>
<reference evidence="1" key="1">
    <citation type="submission" date="2022-08" db="EMBL/GenBank/DDBJ databases">
        <authorList>
            <person name="Kallberg Y."/>
            <person name="Tangrot J."/>
            <person name="Rosling A."/>
        </authorList>
    </citation>
    <scope>NUCLEOTIDE SEQUENCE</scope>
    <source>
        <strain evidence="1">Wild A</strain>
    </source>
</reference>
<dbReference type="InterPro" id="IPR032675">
    <property type="entry name" value="LRR_dom_sf"/>
</dbReference>
<organism evidence="1 2">
    <name type="scientific">Funneliformis geosporum</name>
    <dbReference type="NCBI Taxonomy" id="1117311"/>
    <lineage>
        <taxon>Eukaryota</taxon>
        <taxon>Fungi</taxon>
        <taxon>Fungi incertae sedis</taxon>
        <taxon>Mucoromycota</taxon>
        <taxon>Glomeromycotina</taxon>
        <taxon>Glomeromycetes</taxon>
        <taxon>Glomerales</taxon>
        <taxon>Glomeraceae</taxon>
        <taxon>Funneliformis</taxon>
    </lineage>
</organism>
<sequence length="130" mass="14700">QTTQIIFDGKILPKGDLVIENFPKLVAIAIPDHDEPERMSSLPKVQIRNCPQLKQVKIILFEVQNFSISDCPKVEKLDLRYNELTSLNISELVNLVDLDCSSNSLTTLDISHNLKLKVLECDDDLKPKIS</sequence>
<dbReference type="AlphaFoldDB" id="A0A9W4X7J5"/>
<accession>A0A9W4X7J5</accession>
<dbReference type="Gene3D" id="3.80.10.10">
    <property type="entry name" value="Ribonuclease Inhibitor"/>
    <property type="match status" value="1"/>
</dbReference>
<dbReference type="OrthoDB" id="10027416at2759"/>